<dbReference type="InterPro" id="IPR017927">
    <property type="entry name" value="FAD-bd_FR_type"/>
</dbReference>
<dbReference type="InterPro" id="IPR017938">
    <property type="entry name" value="Riboflavin_synthase-like_b-brl"/>
</dbReference>
<reference evidence="4 5" key="1">
    <citation type="journal article" date="2018" name="BMC Genomics">
        <title>Genomic evidence for intraspecific hybridization in a clonal and extremely halotolerant yeast.</title>
        <authorList>
            <person name="Gostincar C."/>
            <person name="Stajich J.E."/>
            <person name="Zupancic J."/>
            <person name="Zalar P."/>
            <person name="Gunde-Cimerman N."/>
        </authorList>
    </citation>
    <scope>NUCLEOTIDE SEQUENCE [LARGE SCALE GENOMIC DNA]</scope>
    <source>
        <strain evidence="4 5">EXF-120</strain>
    </source>
</reference>
<dbReference type="EMBL" id="QWIT01000070">
    <property type="protein sequence ID" value="RMZ32424.1"/>
    <property type="molecule type" value="Genomic_DNA"/>
</dbReference>
<dbReference type="GO" id="GO:0005739">
    <property type="term" value="C:mitochondrion"/>
    <property type="evidence" value="ECO:0007669"/>
    <property type="project" value="TreeGrafter"/>
</dbReference>
<dbReference type="CDD" id="cd00322">
    <property type="entry name" value="FNR_like"/>
    <property type="match status" value="1"/>
</dbReference>
<name>A0A3M7J3R0_HORWE</name>
<dbReference type="SUPFAM" id="SSF52343">
    <property type="entry name" value="Ferredoxin reductase-like, C-terminal NADP-linked domain"/>
    <property type="match status" value="1"/>
</dbReference>
<dbReference type="PANTHER" id="PTHR46505">
    <property type="entry name" value="OXIDOREDUCTASE NAD-BINDING DOMAIN-CONTAINING PROTEIN 1"/>
    <property type="match status" value="1"/>
</dbReference>
<sequence>MLLSRSGGIIKSVSPRFASIPRPSIRSMATVRSSLPHEDRTAAEPRESRLEPVVLSNIRQVNENIRLLRLNAADPNHTIKVIKFLPGQWLDTFIPGLPKAGGFTITSTPSEARPSSHLSPFLELAVQKSSNPPAQWLSRPEEEILGQKLVVRVGGSFTWPPPKLDAGSIDRLVLIAGGVGINPLISIFSHLIRTGQHPKEIHFIYGTKATPELDRHSILFLTRLMDLVGIANDPNITLSLYLTGTGDDGAIDHGNFPNRTFARRITELDLARALDGFKENLYGAEHDRQGTVCYVCGPQKMTDEFVDFLSAQPGMARDRVLCEKWW</sequence>
<dbReference type="InterPro" id="IPR013121">
    <property type="entry name" value="Fe_red_NAD-bd_6"/>
</dbReference>
<dbReference type="GO" id="GO:0016491">
    <property type="term" value="F:oxidoreductase activity"/>
    <property type="evidence" value="ECO:0007669"/>
    <property type="project" value="UniProtKB-KW"/>
</dbReference>
<evidence type="ECO:0000313" key="5">
    <source>
        <dbReference type="Proteomes" id="UP000281677"/>
    </source>
</evidence>
<organism evidence="4 5">
    <name type="scientific">Hortaea werneckii</name>
    <name type="common">Black yeast</name>
    <name type="synonym">Cladosporium werneckii</name>
    <dbReference type="NCBI Taxonomy" id="91943"/>
    <lineage>
        <taxon>Eukaryota</taxon>
        <taxon>Fungi</taxon>
        <taxon>Dikarya</taxon>
        <taxon>Ascomycota</taxon>
        <taxon>Pezizomycotina</taxon>
        <taxon>Dothideomycetes</taxon>
        <taxon>Dothideomycetidae</taxon>
        <taxon>Mycosphaerellales</taxon>
        <taxon>Teratosphaeriaceae</taxon>
        <taxon>Hortaea</taxon>
    </lineage>
</organism>
<keyword evidence="1" id="KW-0560">Oxidoreductase</keyword>
<gene>
    <name evidence="4" type="ORF">D0859_03469</name>
</gene>
<proteinExistence type="predicted"/>
<dbReference type="AlphaFoldDB" id="A0A3M7J3R0"/>
<dbReference type="InterPro" id="IPR052128">
    <property type="entry name" value="Oxidoreductase_NAD-binding"/>
</dbReference>
<keyword evidence="2" id="KW-0520">NAD</keyword>
<evidence type="ECO:0000256" key="2">
    <source>
        <dbReference type="ARBA" id="ARBA00023027"/>
    </source>
</evidence>
<dbReference type="Proteomes" id="UP000281677">
    <property type="component" value="Unassembled WGS sequence"/>
</dbReference>
<accession>A0A3M7J3R0</accession>
<evidence type="ECO:0000313" key="4">
    <source>
        <dbReference type="EMBL" id="RMZ32424.1"/>
    </source>
</evidence>
<dbReference type="InterPro" id="IPR039261">
    <property type="entry name" value="FNR_nucleotide-bd"/>
</dbReference>
<dbReference type="VEuPathDB" id="FungiDB:BTJ68_14639"/>
<feature type="domain" description="FAD-binding FR-type" evidence="3">
    <location>
        <begin position="48"/>
        <end position="162"/>
    </location>
</feature>
<dbReference type="PROSITE" id="PS51384">
    <property type="entry name" value="FAD_FR"/>
    <property type="match status" value="1"/>
</dbReference>
<dbReference type="Gene3D" id="3.40.50.80">
    <property type="entry name" value="Nucleotide-binding domain of ferredoxin-NADP reductase (FNR) module"/>
    <property type="match status" value="1"/>
</dbReference>
<evidence type="ECO:0000256" key="1">
    <source>
        <dbReference type="ARBA" id="ARBA00023002"/>
    </source>
</evidence>
<dbReference type="OrthoDB" id="436496at2759"/>
<dbReference type="Pfam" id="PF08030">
    <property type="entry name" value="NAD_binding_6"/>
    <property type="match status" value="1"/>
</dbReference>
<dbReference type="SUPFAM" id="SSF63380">
    <property type="entry name" value="Riboflavin synthase domain-like"/>
    <property type="match status" value="1"/>
</dbReference>
<evidence type="ECO:0000259" key="3">
    <source>
        <dbReference type="PROSITE" id="PS51384"/>
    </source>
</evidence>
<dbReference type="Gene3D" id="2.40.30.10">
    <property type="entry name" value="Translation factors"/>
    <property type="match status" value="1"/>
</dbReference>
<dbReference type="PANTHER" id="PTHR46505:SF1">
    <property type="entry name" value="OXIDOREDUCTASE NAD-BINDING DOMAIN-CONTAINING PROTEIN 1"/>
    <property type="match status" value="1"/>
</dbReference>
<comment type="caution">
    <text evidence="4">The sequence shown here is derived from an EMBL/GenBank/DDBJ whole genome shotgun (WGS) entry which is preliminary data.</text>
</comment>
<protein>
    <recommendedName>
        <fullName evidence="3">FAD-binding FR-type domain-containing protein</fullName>
    </recommendedName>
</protein>